<dbReference type="InterPro" id="IPR017896">
    <property type="entry name" value="4Fe4S_Fe-S-bd"/>
</dbReference>
<keyword evidence="4" id="KW-0411">Iron-sulfur</keyword>
<evidence type="ECO:0000313" key="7">
    <source>
        <dbReference type="EMBL" id="MBF8177923.1"/>
    </source>
</evidence>
<feature type="domain" description="4Fe-4S ferredoxin-type" evidence="6">
    <location>
        <begin position="4"/>
        <end position="34"/>
    </location>
</feature>
<sequence length="243" mass="26981">MTQMALVIDLNVCVGCQACVTSCKSWNTSGAAGTLADDRPYGEDPTGTFFNRVQTYEVGRFPATDTVHFPKSCLHCEEPPCVPVCPTGASYKRASDGLVLVDYDKCIGCNYCAWACPYGARELDEHRKEMSKCTLCADRIDNQSLPPEDRQPACVMACPTSARLFGDIHDPESVVSVAIREQGGYQLMPEWGTKPSNHYLPRRKVEIKLHEDELERIENPLRVDGKLPKPALHEPSLDDVTSW</sequence>
<dbReference type="PROSITE" id="PS00198">
    <property type="entry name" value="4FE4S_FER_1"/>
    <property type="match status" value="1"/>
</dbReference>
<gene>
    <name evidence="7" type="ORF">IXC47_09550</name>
</gene>
<reference evidence="7 8" key="1">
    <citation type="submission" date="2020-11" db="EMBL/GenBank/DDBJ databases">
        <title>WGS of Herminiimonas contaminans strain Marseille-Q4544 isolated from planarians Schmidtea mediterranea.</title>
        <authorList>
            <person name="Kangale L."/>
        </authorList>
    </citation>
    <scope>NUCLEOTIDE SEQUENCE [LARGE SCALE GENOMIC DNA]</scope>
    <source>
        <strain evidence="7 8">Marseille-Q4544</strain>
    </source>
</reference>
<keyword evidence="8" id="KW-1185">Reference proteome</keyword>
<dbReference type="EMBL" id="JADOEL010000006">
    <property type="protein sequence ID" value="MBF8177923.1"/>
    <property type="molecule type" value="Genomic_DNA"/>
</dbReference>
<dbReference type="RefSeq" id="WP_195875474.1">
    <property type="nucleotide sequence ID" value="NZ_JADOEL010000006.1"/>
</dbReference>
<evidence type="ECO:0000256" key="5">
    <source>
        <dbReference type="SAM" id="MobiDB-lite"/>
    </source>
</evidence>
<dbReference type="InterPro" id="IPR050954">
    <property type="entry name" value="ET_IronSulfur_Cluster-Binding"/>
</dbReference>
<proteinExistence type="predicted"/>
<dbReference type="PANTHER" id="PTHR43177">
    <property type="entry name" value="PROTEIN NRFC"/>
    <property type="match status" value="1"/>
</dbReference>
<comment type="caution">
    <text evidence="7">The sequence shown here is derived from an EMBL/GenBank/DDBJ whole genome shotgun (WGS) entry which is preliminary data.</text>
</comment>
<feature type="region of interest" description="Disordered" evidence="5">
    <location>
        <begin position="224"/>
        <end position="243"/>
    </location>
</feature>
<dbReference type="PANTHER" id="PTHR43177:SF3">
    <property type="entry name" value="PROTEIN NRFC HOMOLOG"/>
    <property type="match status" value="1"/>
</dbReference>
<evidence type="ECO:0000259" key="6">
    <source>
        <dbReference type="PROSITE" id="PS51379"/>
    </source>
</evidence>
<organism evidence="7 8">
    <name type="scientific">Herminiimonas contaminans</name>
    <dbReference type="NCBI Taxonomy" id="1111140"/>
    <lineage>
        <taxon>Bacteria</taxon>
        <taxon>Pseudomonadati</taxon>
        <taxon>Pseudomonadota</taxon>
        <taxon>Betaproteobacteria</taxon>
        <taxon>Burkholderiales</taxon>
        <taxon>Oxalobacteraceae</taxon>
        <taxon>Herminiimonas</taxon>
    </lineage>
</organism>
<dbReference type="SUPFAM" id="SSF54862">
    <property type="entry name" value="4Fe-4S ferredoxins"/>
    <property type="match status" value="1"/>
</dbReference>
<name>A0ABS0ESU9_9BURK</name>
<accession>A0ABS0ESU9</accession>
<dbReference type="InterPro" id="IPR017900">
    <property type="entry name" value="4Fe4S_Fe_S_CS"/>
</dbReference>
<feature type="compositionally biased region" description="Basic and acidic residues" evidence="5">
    <location>
        <begin position="224"/>
        <end position="236"/>
    </location>
</feature>
<dbReference type="Proteomes" id="UP000657372">
    <property type="component" value="Unassembled WGS sequence"/>
</dbReference>
<evidence type="ECO:0000256" key="3">
    <source>
        <dbReference type="ARBA" id="ARBA00023004"/>
    </source>
</evidence>
<dbReference type="PROSITE" id="PS51379">
    <property type="entry name" value="4FE4S_FER_2"/>
    <property type="match status" value="2"/>
</dbReference>
<evidence type="ECO:0000313" key="8">
    <source>
        <dbReference type="Proteomes" id="UP000657372"/>
    </source>
</evidence>
<dbReference type="Gene3D" id="3.30.70.20">
    <property type="match status" value="2"/>
</dbReference>
<evidence type="ECO:0000256" key="1">
    <source>
        <dbReference type="ARBA" id="ARBA00022485"/>
    </source>
</evidence>
<protein>
    <submittedName>
        <fullName evidence="7">4Fe-4S dicluster domain-containing protein</fullName>
    </submittedName>
</protein>
<feature type="domain" description="4Fe-4S ferredoxin-type" evidence="6">
    <location>
        <begin position="97"/>
        <end position="126"/>
    </location>
</feature>
<evidence type="ECO:0000256" key="2">
    <source>
        <dbReference type="ARBA" id="ARBA00022723"/>
    </source>
</evidence>
<keyword evidence="1" id="KW-0004">4Fe-4S</keyword>
<keyword evidence="2" id="KW-0479">Metal-binding</keyword>
<keyword evidence="3" id="KW-0408">Iron</keyword>
<dbReference type="CDD" id="cd10551">
    <property type="entry name" value="PsrB"/>
    <property type="match status" value="1"/>
</dbReference>
<dbReference type="Pfam" id="PF13247">
    <property type="entry name" value="Fer4_11"/>
    <property type="match status" value="1"/>
</dbReference>
<evidence type="ECO:0000256" key="4">
    <source>
        <dbReference type="ARBA" id="ARBA00023014"/>
    </source>
</evidence>